<protein>
    <submittedName>
        <fullName evidence="1">Uncharacterized protein</fullName>
    </submittedName>
</protein>
<gene>
    <name evidence="1" type="ORF">JMJ77_003339</name>
</gene>
<evidence type="ECO:0000313" key="1">
    <source>
        <dbReference type="EMBL" id="KAG7043636.1"/>
    </source>
</evidence>
<comment type="caution">
    <text evidence="1">The sequence shown here is derived from an EMBL/GenBank/DDBJ whole genome shotgun (WGS) entry which is preliminary data.</text>
</comment>
<keyword evidence="2" id="KW-1185">Reference proteome</keyword>
<proteinExistence type="predicted"/>
<dbReference type="Proteomes" id="UP000699042">
    <property type="component" value="Unassembled WGS sequence"/>
</dbReference>
<dbReference type="AlphaFoldDB" id="A0A9P7QX50"/>
<name>A0A9P7QX50_9PEZI</name>
<dbReference type="EMBL" id="JAESDN010000012">
    <property type="protein sequence ID" value="KAG7043636.1"/>
    <property type="molecule type" value="Genomic_DNA"/>
</dbReference>
<accession>A0A9P7QX50</accession>
<organism evidence="1 2">
    <name type="scientific">Colletotrichum scovillei</name>
    <dbReference type="NCBI Taxonomy" id="1209932"/>
    <lineage>
        <taxon>Eukaryota</taxon>
        <taxon>Fungi</taxon>
        <taxon>Dikarya</taxon>
        <taxon>Ascomycota</taxon>
        <taxon>Pezizomycotina</taxon>
        <taxon>Sordariomycetes</taxon>
        <taxon>Hypocreomycetidae</taxon>
        <taxon>Glomerellales</taxon>
        <taxon>Glomerellaceae</taxon>
        <taxon>Colletotrichum</taxon>
        <taxon>Colletotrichum acutatum species complex</taxon>
    </lineage>
</organism>
<reference evidence="1" key="1">
    <citation type="submission" date="2021-05" db="EMBL/GenBank/DDBJ databases">
        <title>Comparative genomics of three Colletotrichum scovillei strains and genetic complementation revealed genes involved fungal growth and virulence on chili pepper.</title>
        <authorList>
            <person name="Hsieh D.-K."/>
            <person name="Chuang S.-C."/>
            <person name="Chen C.-Y."/>
            <person name="Chao Y.-T."/>
            <person name="Lu M.-Y.J."/>
            <person name="Lee M.-H."/>
            <person name="Shih M.-C."/>
        </authorList>
    </citation>
    <scope>NUCLEOTIDE SEQUENCE</scope>
    <source>
        <strain evidence="1">Coll-153</strain>
    </source>
</reference>
<evidence type="ECO:0000313" key="2">
    <source>
        <dbReference type="Proteomes" id="UP000699042"/>
    </source>
</evidence>
<feature type="non-terminal residue" evidence="1">
    <location>
        <position position="1"/>
    </location>
</feature>
<sequence length="52" mass="5874">RSTSGLTPSSTVCRSEADFNHIEQARFTAWHGSKLGLTFTRHPRTKRCIPTE</sequence>